<dbReference type="Gene3D" id="2.40.70.10">
    <property type="entry name" value="Acid Proteases"/>
    <property type="match status" value="1"/>
</dbReference>
<dbReference type="EMBL" id="CACTIH010007968">
    <property type="protein sequence ID" value="CAA3018918.1"/>
    <property type="molecule type" value="Genomic_DNA"/>
</dbReference>
<evidence type="ECO:0000256" key="2">
    <source>
        <dbReference type="SAM" id="Phobius"/>
    </source>
</evidence>
<feature type="compositionally biased region" description="Low complexity" evidence="1">
    <location>
        <begin position="78"/>
        <end position="101"/>
    </location>
</feature>
<dbReference type="InterPro" id="IPR021109">
    <property type="entry name" value="Peptidase_aspartic_dom_sf"/>
</dbReference>
<keyword evidence="4" id="KW-1185">Reference proteome</keyword>
<comment type="caution">
    <text evidence="3">The sequence shown here is derived from an EMBL/GenBank/DDBJ whole genome shotgun (WGS) entry which is preliminary data.</text>
</comment>
<dbReference type="AlphaFoldDB" id="A0A8S0UKG3"/>
<accession>A0A8S0UKG3</accession>
<feature type="compositionally biased region" description="Low complexity" evidence="1">
    <location>
        <begin position="127"/>
        <end position="136"/>
    </location>
</feature>
<proteinExistence type="predicted"/>
<evidence type="ECO:0000313" key="3">
    <source>
        <dbReference type="EMBL" id="CAA3018918.1"/>
    </source>
</evidence>
<gene>
    <name evidence="3" type="ORF">OLEA9_A101465</name>
</gene>
<name>A0A8S0UKG3_OLEEU</name>
<feature type="compositionally biased region" description="Basic residues" evidence="1">
    <location>
        <begin position="103"/>
        <end position="116"/>
    </location>
</feature>
<protein>
    <submittedName>
        <fullName evidence="3">Retrotransposon, unclassified</fullName>
    </submittedName>
</protein>
<feature type="region of interest" description="Disordered" evidence="1">
    <location>
        <begin position="239"/>
        <end position="259"/>
    </location>
</feature>
<feature type="region of interest" description="Disordered" evidence="1">
    <location>
        <begin position="59"/>
        <end position="146"/>
    </location>
</feature>
<dbReference type="OrthoDB" id="2919534at2759"/>
<dbReference type="Proteomes" id="UP000594638">
    <property type="component" value="Unassembled WGS sequence"/>
</dbReference>
<feature type="region of interest" description="Disordered" evidence="1">
    <location>
        <begin position="174"/>
        <end position="226"/>
    </location>
</feature>
<keyword evidence="2" id="KW-0472">Membrane</keyword>
<keyword evidence="2" id="KW-0812">Transmembrane</keyword>
<dbReference type="CDD" id="cd00303">
    <property type="entry name" value="retropepsin_like"/>
    <property type="match status" value="1"/>
</dbReference>
<keyword evidence="2" id="KW-1133">Transmembrane helix</keyword>
<dbReference type="Gramene" id="OE9A101465T1">
    <property type="protein sequence ID" value="OE9A101465C1"/>
    <property type="gene ID" value="OE9A101465"/>
</dbReference>
<sequence>MATFPGFTNPSSPPDGNPGYFPPLGNVGALYMATLSLPGLIVGLLVWLFSSSLVPTVSAVSSSVPPPEQRHVDPQVDLSPSMPTSTSTSSTSLGESLDSSTRVAKKKKKKTKKAKSAKGEVKSLVIATSTPSSSPEAEPPYAPPRKVKFPCRLCKEDHLLRDCPGIPMILDAWSHDPARPSSSPDDATLSVGKDKGNRKPPLPEPGCTQPVPDQSLVGKSVDSSSLPVDHSVLEERNSHVLLVSSDSPEPEDDSLIPTAPEDPLSVSLYSVISFDWSRLTTPRLPSHVPFWVTAYACNVALPGTLLDEGAYVSLMPAPTWKALGSPLLVPVAPNLTAFDGGTSQPLGILRKFPITLGGKTIYIDVSVTQGSLDFSLLLGHDYVYAMGALVSSLFRVVCFPHDGRIVMINQLSFVRPQAPPAQLSIPPSFLPPVASALPQINYVATSPMPRSRDAAIMHSVLGALGPDFQDVALPFGTAFLAAPTSYSL</sequence>
<organism evidence="3 4">
    <name type="scientific">Olea europaea subsp. europaea</name>
    <dbReference type="NCBI Taxonomy" id="158383"/>
    <lineage>
        <taxon>Eukaryota</taxon>
        <taxon>Viridiplantae</taxon>
        <taxon>Streptophyta</taxon>
        <taxon>Embryophyta</taxon>
        <taxon>Tracheophyta</taxon>
        <taxon>Spermatophyta</taxon>
        <taxon>Magnoliopsida</taxon>
        <taxon>eudicotyledons</taxon>
        <taxon>Gunneridae</taxon>
        <taxon>Pentapetalae</taxon>
        <taxon>asterids</taxon>
        <taxon>lamiids</taxon>
        <taxon>Lamiales</taxon>
        <taxon>Oleaceae</taxon>
        <taxon>Oleeae</taxon>
        <taxon>Olea</taxon>
    </lineage>
</organism>
<feature type="transmembrane region" description="Helical" evidence="2">
    <location>
        <begin position="29"/>
        <end position="49"/>
    </location>
</feature>
<reference evidence="3 4" key="1">
    <citation type="submission" date="2019-12" db="EMBL/GenBank/DDBJ databases">
        <authorList>
            <person name="Alioto T."/>
            <person name="Alioto T."/>
            <person name="Gomez Garrido J."/>
        </authorList>
    </citation>
    <scope>NUCLEOTIDE SEQUENCE [LARGE SCALE GENOMIC DNA]</scope>
</reference>
<evidence type="ECO:0000256" key="1">
    <source>
        <dbReference type="SAM" id="MobiDB-lite"/>
    </source>
</evidence>
<evidence type="ECO:0000313" key="4">
    <source>
        <dbReference type="Proteomes" id="UP000594638"/>
    </source>
</evidence>